<feature type="transmembrane region" description="Helical" evidence="7">
    <location>
        <begin position="111"/>
        <end position="133"/>
    </location>
</feature>
<feature type="transmembrane region" description="Helical" evidence="7">
    <location>
        <begin position="311"/>
        <end position="335"/>
    </location>
</feature>
<evidence type="ECO:0000256" key="1">
    <source>
        <dbReference type="ARBA" id="ARBA00004141"/>
    </source>
</evidence>
<keyword evidence="6 7" id="KW-0472">Membrane</keyword>
<dbReference type="EMBL" id="JAWHQM010000009">
    <property type="protein sequence ID" value="KAK5628738.1"/>
    <property type="molecule type" value="Genomic_DNA"/>
</dbReference>
<dbReference type="AlphaFoldDB" id="A0AAN7UGI7"/>
<feature type="transmembrane region" description="Helical" evidence="7">
    <location>
        <begin position="210"/>
        <end position="230"/>
    </location>
</feature>
<feature type="transmembrane region" description="Helical" evidence="7">
    <location>
        <begin position="139"/>
        <end position="157"/>
    </location>
</feature>
<dbReference type="Gene3D" id="1.20.1740.10">
    <property type="entry name" value="Amino acid/polyamine transporter I"/>
    <property type="match status" value="1"/>
</dbReference>
<keyword evidence="3 7" id="KW-0812">Transmembrane</keyword>
<comment type="caution">
    <text evidence="9">The sequence shown here is derived from an EMBL/GenBank/DDBJ whole genome shotgun (WGS) entry which is preliminary data.</text>
</comment>
<reference evidence="9 10" key="1">
    <citation type="submission" date="2023-10" db="EMBL/GenBank/DDBJ databases">
        <title>Draft genome sequence of Xylaria bambusicola isolate GMP-LS, the root and basal stem rot pathogen of sugarcane in Indonesia.</title>
        <authorList>
            <person name="Selvaraj P."/>
            <person name="Muralishankar V."/>
            <person name="Muruganantham S."/>
            <person name="Sp S."/>
            <person name="Haryani S."/>
            <person name="Lau K.J.X."/>
            <person name="Naqvi N.I."/>
        </authorList>
    </citation>
    <scope>NUCLEOTIDE SEQUENCE [LARGE SCALE GENOMIC DNA]</scope>
    <source>
        <strain evidence="9">GMP-LS</strain>
    </source>
</reference>
<accession>A0AAN7UGI7</accession>
<name>A0AAN7UGI7_9PEZI</name>
<sequence length="517" mass="55270">MAAIPQNAATAPGPSELASTDLKKVITTRQFIFMALGSSIGAGLLIASGQALDVSGPAPLLIAFTVIGFAVWVTMCNLGELSTNFPMGGSFYEFSVRFISPAWGFTMGWNYVLNMIFVVPFEIIIMVMCARYWDPSISALYLVPGIICGLVVIYTCGTRWYAEAENLFGILKLIVIGVFIATAICILAGGVRTDPRPTVDLAYKQWGSGAFLNGAPGFFFAFATAGTAYGGTEMLGLTAAECCSPQRVMKLAMIAVRIILLHLVPVFLLSLVLTSRTSPLGAAGNGGSTKELISPFVLAVTEANILVLPDFMNAVIVTSIFSVASACVFAASRALQAISARGMGPRFCARLYRDKPVGALSIIFTFSLLSFVKAARNGDEVFVWLLSLNSCSNYLTWLSICVAQIRCRLALKRQHKSFQDPQAYESPVGIVGSAVAIAIFAYGLVAQIAAAAKSPLVPPPPVPASFIGLLVVVVLWAGYVLYKRDWTFMIPLNMIELGPKEAMFTPATLPESDQAPI</sequence>
<evidence type="ECO:0000256" key="7">
    <source>
        <dbReference type="SAM" id="Phobius"/>
    </source>
</evidence>
<dbReference type="GO" id="GO:0015171">
    <property type="term" value="F:amino acid transmembrane transporter activity"/>
    <property type="evidence" value="ECO:0007669"/>
    <property type="project" value="TreeGrafter"/>
</dbReference>
<gene>
    <name evidence="9" type="ORF">RRF57_004456</name>
</gene>
<dbReference type="InterPro" id="IPR050524">
    <property type="entry name" value="APC_YAT"/>
</dbReference>
<dbReference type="Pfam" id="PF00324">
    <property type="entry name" value="AA_permease"/>
    <property type="match status" value="1"/>
</dbReference>
<organism evidence="9 10">
    <name type="scientific">Xylaria bambusicola</name>
    <dbReference type="NCBI Taxonomy" id="326684"/>
    <lineage>
        <taxon>Eukaryota</taxon>
        <taxon>Fungi</taxon>
        <taxon>Dikarya</taxon>
        <taxon>Ascomycota</taxon>
        <taxon>Pezizomycotina</taxon>
        <taxon>Sordariomycetes</taxon>
        <taxon>Xylariomycetidae</taxon>
        <taxon>Xylariales</taxon>
        <taxon>Xylariaceae</taxon>
        <taxon>Xylaria</taxon>
    </lineage>
</organism>
<dbReference type="InterPro" id="IPR004840">
    <property type="entry name" value="Amino_acid_permease_CS"/>
</dbReference>
<feature type="transmembrane region" description="Helical" evidence="7">
    <location>
        <begin position="58"/>
        <end position="78"/>
    </location>
</feature>
<dbReference type="InterPro" id="IPR004841">
    <property type="entry name" value="AA-permease/SLC12A_dom"/>
</dbReference>
<dbReference type="PROSITE" id="PS00218">
    <property type="entry name" value="AMINO_ACID_PERMEASE_1"/>
    <property type="match status" value="1"/>
</dbReference>
<keyword evidence="10" id="KW-1185">Reference proteome</keyword>
<evidence type="ECO:0000256" key="2">
    <source>
        <dbReference type="ARBA" id="ARBA00022448"/>
    </source>
</evidence>
<dbReference type="PANTHER" id="PTHR43341:SF1">
    <property type="entry name" value="GENERAL AMINO-ACID PERMEASE GAP1"/>
    <property type="match status" value="1"/>
</dbReference>
<dbReference type="PANTHER" id="PTHR43341">
    <property type="entry name" value="AMINO ACID PERMEASE"/>
    <property type="match status" value="1"/>
</dbReference>
<evidence type="ECO:0000256" key="3">
    <source>
        <dbReference type="ARBA" id="ARBA00022692"/>
    </source>
</evidence>
<feature type="transmembrane region" description="Helical" evidence="7">
    <location>
        <begin position="428"/>
        <end position="450"/>
    </location>
</feature>
<feature type="transmembrane region" description="Helical" evidence="7">
    <location>
        <begin position="31"/>
        <end position="52"/>
    </location>
</feature>
<dbReference type="PIRSF" id="PIRSF006060">
    <property type="entry name" value="AA_transporter"/>
    <property type="match status" value="1"/>
</dbReference>
<comment type="subcellular location">
    <subcellularLocation>
        <location evidence="1">Membrane</location>
        <topology evidence="1">Multi-pass membrane protein</topology>
    </subcellularLocation>
</comment>
<protein>
    <recommendedName>
        <fullName evidence="8">Amino acid permease/ SLC12A domain-containing protein</fullName>
    </recommendedName>
</protein>
<dbReference type="Proteomes" id="UP001305414">
    <property type="component" value="Unassembled WGS sequence"/>
</dbReference>
<keyword evidence="4" id="KW-0029">Amino-acid transport</keyword>
<feature type="transmembrane region" description="Helical" evidence="7">
    <location>
        <begin position="251"/>
        <end position="273"/>
    </location>
</feature>
<feature type="transmembrane region" description="Helical" evidence="7">
    <location>
        <begin position="169"/>
        <end position="190"/>
    </location>
</feature>
<evidence type="ECO:0000313" key="10">
    <source>
        <dbReference type="Proteomes" id="UP001305414"/>
    </source>
</evidence>
<evidence type="ECO:0000256" key="4">
    <source>
        <dbReference type="ARBA" id="ARBA00022970"/>
    </source>
</evidence>
<keyword evidence="5 7" id="KW-1133">Transmembrane helix</keyword>
<evidence type="ECO:0000256" key="6">
    <source>
        <dbReference type="ARBA" id="ARBA00023136"/>
    </source>
</evidence>
<evidence type="ECO:0000256" key="5">
    <source>
        <dbReference type="ARBA" id="ARBA00022989"/>
    </source>
</evidence>
<feature type="transmembrane region" description="Helical" evidence="7">
    <location>
        <begin position="356"/>
        <end position="375"/>
    </location>
</feature>
<evidence type="ECO:0000313" key="9">
    <source>
        <dbReference type="EMBL" id="KAK5628738.1"/>
    </source>
</evidence>
<evidence type="ECO:0000259" key="8">
    <source>
        <dbReference type="Pfam" id="PF00324"/>
    </source>
</evidence>
<feature type="transmembrane region" description="Helical" evidence="7">
    <location>
        <begin position="381"/>
        <end position="407"/>
    </location>
</feature>
<proteinExistence type="predicted"/>
<keyword evidence="2" id="KW-0813">Transport</keyword>
<feature type="domain" description="Amino acid permease/ SLC12A" evidence="8">
    <location>
        <begin position="32"/>
        <end position="487"/>
    </location>
</feature>
<feature type="transmembrane region" description="Helical" evidence="7">
    <location>
        <begin position="462"/>
        <end position="482"/>
    </location>
</feature>
<dbReference type="GO" id="GO:0016020">
    <property type="term" value="C:membrane"/>
    <property type="evidence" value="ECO:0007669"/>
    <property type="project" value="UniProtKB-SubCell"/>
</dbReference>